<keyword evidence="5" id="KW-0677">Repeat</keyword>
<dbReference type="InterPro" id="IPR035920">
    <property type="entry name" value="YhbY-like_sf"/>
</dbReference>
<keyword evidence="14" id="KW-1185">Reference proteome</keyword>
<dbReference type="PANTHER" id="PTHR31846">
    <property type="entry name" value="CRS1 / YHBY (CRM) DOMAIN-CONTAINING PROTEIN"/>
    <property type="match status" value="1"/>
</dbReference>
<dbReference type="Proteomes" id="UP001324115">
    <property type="component" value="Unassembled WGS sequence"/>
</dbReference>
<keyword evidence="7" id="KW-0809">Transit peptide</keyword>
<dbReference type="InterPro" id="IPR045278">
    <property type="entry name" value="CRS1/CFM2/CFM3"/>
</dbReference>
<comment type="subcellular location">
    <subcellularLocation>
        <location evidence="1">Plastid</location>
        <location evidence="1">Chloroplast</location>
    </subcellularLocation>
</comment>
<keyword evidence="4" id="KW-0507">mRNA processing</keyword>
<feature type="domain" description="CRM" evidence="12">
    <location>
        <begin position="197"/>
        <end position="293"/>
    </location>
</feature>
<dbReference type="EMBL" id="JAXUIC010000002">
    <property type="protein sequence ID" value="KAK4602102.1"/>
    <property type="molecule type" value="Genomic_DNA"/>
</dbReference>
<evidence type="ECO:0000256" key="8">
    <source>
        <dbReference type="ARBA" id="ARBA00023187"/>
    </source>
</evidence>
<dbReference type="SUPFAM" id="SSF75471">
    <property type="entry name" value="YhbY-like"/>
    <property type="match status" value="3"/>
</dbReference>
<dbReference type="InterPro" id="IPR001890">
    <property type="entry name" value="RNA-binding_CRM"/>
</dbReference>
<evidence type="ECO:0000256" key="7">
    <source>
        <dbReference type="ARBA" id="ARBA00022946"/>
    </source>
</evidence>
<dbReference type="PROSITE" id="PS51295">
    <property type="entry name" value="CRM"/>
    <property type="match status" value="3"/>
</dbReference>
<dbReference type="GO" id="GO:0006397">
    <property type="term" value="P:mRNA processing"/>
    <property type="evidence" value="ECO:0007669"/>
    <property type="project" value="UniProtKB-KW"/>
</dbReference>
<protein>
    <recommendedName>
        <fullName evidence="12">CRM domain-containing protein</fullName>
    </recommendedName>
</protein>
<evidence type="ECO:0000313" key="13">
    <source>
        <dbReference type="EMBL" id="KAK4602102.1"/>
    </source>
</evidence>
<evidence type="ECO:0000256" key="5">
    <source>
        <dbReference type="ARBA" id="ARBA00022737"/>
    </source>
</evidence>
<evidence type="ECO:0000256" key="1">
    <source>
        <dbReference type="ARBA" id="ARBA00004229"/>
    </source>
</evidence>
<feature type="domain" description="CRM" evidence="12">
    <location>
        <begin position="417"/>
        <end position="515"/>
    </location>
</feature>
<evidence type="ECO:0000313" key="14">
    <source>
        <dbReference type="Proteomes" id="UP001324115"/>
    </source>
</evidence>
<comment type="caution">
    <text evidence="13">The sequence shown here is derived from an EMBL/GenBank/DDBJ whole genome shotgun (WGS) entry which is preliminary data.</text>
</comment>
<reference evidence="13 14" key="1">
    <citation type="journal article" date="2023" name="G3 (Bethesda)">
        <title>A haplotype-resolved chromosome-scale genome for Quercus rubra L. provides insights into the genetics of adaptive traits for red oak species.</title>
        <authorList>
            <person name="Kapoor B."/>
            <person name="Jenkins J."/>
            <person name="Schmutz J."/>
            <person name="Zhebentyayeva T."/>
            <person name="Kuelheim C."/>
            <person name="Coggeshall M."/>
            <person name="Heim C."/>
            <person name="Lasky J.R."/>
            <person name="Leites L."/>
            <person name="Islam-Faridi N."/>
            <person name="Romero-Severson J."/>
            <person name="DeLeo V.L."/>
            <person name="Lucas S.M."/>
            <person name="Lazic D."/>
            <person name="Gailing O."/>
            <person name="Carlson J."/>
            <person name="Staton M."/>
        </authorList>
    </citation>
    <scope>NUCLEOTIDE SEQUENCE [LARGE SCALE GENOMIC DNA]</scope>
    <source>
        <strain evidence="13">Pseudo-F2</strain>
    </source>
</reference>
<keyword evidence="6 10" id="KW-0694">RNA-binding</keyword>
<dbReference type="GO" id="GO:0009507">
    <property type="term" value="C:chloroplast"/>
    <property type="evidence" value="ECO:0007669"/>
    <property type="project" value="UniProtKB-SubCell"/>
</dbReference>
<evidence type="ECO:0000256" key="11">
    <source>
        <dbReference type="SAM" id="MobiDB-lite"/>
    </source>
</evidence>
<keyword evidence="2" id="KW-0150">Chloroplast</keyword>
<feature type="region of interest" description="Disordered" evidence="11">
    <location>
        <begin position="24"/>
        <end position="80"/>
    </location>
</feature>
<feature type="compositionally biased region" description="Polar residues" evidence="11">
    <location>
        <begin position="53"/>
        <end position="67"/>
    </location>
</feature>
<feature type="domain" description="CRM" evidence="12">
    <location>
        <begin position="513"/>
        <end position="613"/>
    </location>
</feature>
<gene>
    <name evidence="13" type="ORF">RGQ29_011243</name>
</gene>
<dbReference type="GO" id="GO:0003729">
    <property type="term" value="F:mRNA binding"/>
    <property type="evidence" value="ECO:0007669"/>
    <property type="project" value="InterPro"/>
</dbReference>
<keyword evidence="3" id="KW-0934">Plastid</keyword>
<keyword evidence="8" id="KW-0508">mRNA splicing</keyword>
<evidence type="ECO:0000259" key="12">
    <source>
        <dbReference type="PROSITE" id="PS51295"/>
    </source>
</evidence>
<evidence type="ECO:0000256" key="10">
    <source>
        <dbReference type="PROSITE-ProRule" id="PRU00626"/>
    </source>
</evidence>
<dbReference type="PANTHER" id="PTHR31846:SF10">
    <property type="entry name" value="CHLOROPLASTIC GROUP IIA INTRON SPLICING FACILITATOR CRS1, CHLOROPLASTIC"/>
    <property type="match status" value="1"/>
</dbReference>
<keyword evidence="9" id="KW-0687">Ribonucleoprotein</keyword>
<dbReference type="GO" id="GO:1990904">
    <property type="term" value="C:ribonucleoprotein complex"/>
    <property type="evidence" value="ECO:0007669"/>
    <property type="project" value="UniProtKB-KW"/>
</dbReference>
<evidence type="ECO:0000256" key="3">
    <source>
        <dbReference type="ARBA" id="ARBA00022640"/>
    </source>
</evidence>
<accession>A0AAN7G0H0</accession>
<name>A0AAN7G0H0_QUERU</name>
<evidence type="ECO:0000256" key="9">
    <source>
        <dbReference type="ARBA" id="ARBA00023274"/>
    </source>
</evidence>
<sequence length="668" mass="76469">MPTILFLSSTPHFLSQYSHLTISSSLNPKPPKTHNPTHSSKSNTPTPTTTNPEFSVSSNPLSQSNATIKAPSPPWMKGPLLLQPHEVLDLSKLHTKKSSNNERVEKSDKALTEKVGVRGKRAVGKIVRQIEKLQKNDLSEETQMGSAEFGLEVCLEGLGEDGSSGERIIEKMPWEKDVEKLVFRRMKKEKVVTAAELRLDKALLERLRGEAAKMRKWVKVKKAGVTQGVVDEVRLLWRRNELVMLKFDVPLCRNMDRAQEIVETKTGGLVVWSKKDNLVVYRGCNYQLTPKKFLNTRAWLAGSREMPLYKMGQPQLERNSDTFQVNSDESAVVEKICRKDSKRETLHSSIFLNEDLNCQPVRGSLYEREMDRLLDGLGPRFIDWWMRKPLPIDADLLPEVVPGFRPPFRLCPPHTRAKLTDEDLTSLRKLARTLPTHFVLGRNRKLQGLAAAILKLWEKSLIVKIALKWGVPNTNNEEMAFELKLNIKIDKSMKELSKLNAAWAPAEQDADQEMMTEEERLCFQKIGLKMDSCLLLGRRGVFDGVIEGLHQHWKYREVVKVITMQRLFHQVIYTAKLLEAESGGILVSVDKRKEGHAIIIYRGKNYRRPLKPEHKNLLTKRKALHRSIEMQRLGSLKYFAYERQRAIADLKLKLAELQESRLIDQGEC</sequence>
<organism evidence="13 14">
    <name type="scientific">Quercus rubra</name>
    <name type="common">Northern red oak</name>
    <name type="synonym">Quercus borealis</name>
    <dbReference type="NCBI Taxonomy" id="3512"/>
    <lineage>
        <taxon>Eukaryota</taxon>
        <taxon>Viridiplantae</taxon>
        <taxon>Streptophyta</taxon>
        <taxon>Embryophyta</taxon>
        <taxon>Tracheophyta</taxon>
        <taxon>Spermatophyta</taxon>
        <taxon>Magnoliopsida</taxon>
        <taxon>eudicotyledons</taxon>
        <taxon>Gunneridae</taxon>
        <taxon>Pentapetalae</taxon>
        <taxon>rosids</taxon>
        <taxon>fabids</taxon>
        <taxon>Fagales</taxon>
        <taxon>Fagaceae</taxon>
        <taxon>Quercus</taxon>
    </lineage>
</organism>
<dbReference type="Gene3D" id="3.30.110.60">
    <property type="entry name" value="YhbY-like"/>
    <property type="match status" value="3"/>
</dbReference>
<dbReference type="AlphaFoldDB" id="A0AAN7G0H0"/>
<dbReference type="SMART" id="SM01103">
    <property type="entry name" value="CRS1_YhbY"/>
    <property type="match status" value="3"/>
</dbReference>
<feature type="compositionally biased region" description="Low complexity" evidence="11">
    <location>
        <begin position="36"/>
        <end position="52"/>
    </location>
</feature>
<dbReference type="Pfam" id="PF01985">
    <property type="entry name" value="CRS1_YhbY"/>
    <property type="match status" value="3"/>
</dbReference>
<dbReference type="GO" id="GO:0000373">
    <property type="term" value="P:Group II intron splicing"/>
    <property type="evidence" value="ECO:0007669"/>
    <property type="project" value="UniProtKB-ARBA"/>
</dbReference>
<proteinExistence type="predicted"/>
<evidence type="ECO:0000256" key="6">
    <source>
        <dbReference type="ARBA" id="ARBA00022884"/>
    </source>
</evidence>
<evidence type="ECO:0000256" key="2">
    <source>
        <dbReference type="ARBA" id="ARBA00022528"/>
    </source>
</evidence>
<evidence type="ECO:0000256" key="4">
    <source>
        <dbReference type="ARBA" id="ARBA00022664"/>
    </source>
</evidence>